<evidence type="ECO:0000313" key="1">
    <source>
        <dbReference type="EMBL" id="CAI5785049.1"/>
    </source>
</evidence>
<reference evidence="1" key="1">
    <citation type="submission" date="2022-12" db="EMBL/GenBank/DDBJ databases">
        <authorList>
            <person name="Alioto T."/>
            <person name="Alioto T."/>
            <person name="Gomez Garrido J."/>
        </authorList>
    </citation>
    <scope>NUCLEOTIDE SEQUENCE</scope>
</reference>
<evidence type="ECO:0000313" key="2">
    <source>
        <dbReference type="Proteomes" id="UP001178461"/>
    </source>
</evidence>
<accession>A0AA35PE87</accession>
<protein>
    <submittedName>
        <fullName evidence="1">Uncharacterized protein</fullName>
    </submittedName>
</protein>
<dbReference type="Proteomes" id="UP001178461">
    <property type="component" value="Chromosome 10"/>
</dbReference>
<proteinExistence type="predicted"/>
<dbReference type="AlphaFoldDB" id="A0AA35PE87"/>
<keyword evidence="2" id="KW-1185">Reference proteome</keyword>
<sequence length="131" mass="14655">MEQCSPLDKTAYPLLLYDNSPAISLTFILKLEDLRNCKDIIVQEEADLKNQNSFSSSQLDLAVKELEELKNSILVVQRKAVAELGALAPGLGGVAHHPHKRPNERPGNCGWLQQLPVEQQREELLQGLRCK</sequence>
<name>A0AA35PE87_9SAUR</name>
<organism evidence="1 2">
    <name type="scientific">Podarcis lilfordi</name>
    <name type="common">Lilford's wall lizard</name>
    <dbReference type="NCBI Taxonomy" id="74358"/>
    <lineage>
        <taxon>Eukaryota</taxon>
        <taxon>Metazoa</taxon>
        <taxon>Chordata</taxon>
        <taxon>Craniata</taxon>
        <taxon>Vertebrata</taxon>
        <taxon>Euteleostomi</taxon>
        <taxon>Lepidosauria</taxon>
        <taxon>Squamata</taxon>
        <taxon>Bifurcata</taxon>
        <taxon>Unidentata</taxon>
        <taxon>Episquamata</taxon>
        <taxon>Laterata</taxon>
        <taxon>Lacertibaenia</taxon>
        <taxon>Lacertidae</taxon>
        <taxon>Podarcis</taxon>
    </lineage>
</organism>
<dbReference type="EMBL" id="OX395135">
    <property type="protein sequence ID" value="CAI5785049.1"/>
    <property type="molecule type" value="Genomic_DNA"/>
</dbReference>
<gene>
    <name evidence="1" type="ORF">PODLI_1B018793</name>
</gene>